<keyword evidence="6" id="KW-0050">Antiport</keyword>
<dbReference type="PANTHER" id="PTHR43298:SF2">
    <property type="entry name" value="FMN_FAD EXPORTER YEEO-RELATED"/>
    <property type="match status" value="1"/>
</dbReference>
<evidence type="ECO:0000313" key="15">
    <source>
        <dbReference type="Proteomes" id="UP000746471"/>
    </source>
</evidence>
<dbReference type="InterPro" id="IPR002528">
    <property type="entry name" value="MATE_fam"/>
</dbReference>
<evidence type="ECO:0000256" key="10">
    <source>
        <dbReference type="ARBA" id="ARBA00023065"/>
    </source>
</evidence>
<keyword evidence="9 13" id="KW-1133">Transmembrane helix</keyword>
<evidence type="ECO:0000256" key="3">
    <source>
        <dbReference type="ARBA" id="ARBA00010199"/>
    </source>
</evidence>
<evidence type="ECO:0000256" key="11">
    <source>
        <dbReference type="ARBA" id="ARBA00023136"/>
    </source>
</evidence>
<evidence type="ECO:0000256" key="6">
    <source>
        <dbReference type="ARBA" id="ARBA00022449"/>
    </source>
</evidence>
<keyword evidence="10" id="KW-0406">Ion transport</keyword>
<dbReference type="EMBL" id="JAHBCL010000001">
    <property type="protein sequence ID" value="MBS7525175.1"/>
    <property type="molecule type" value="Genomic_DNA"/>
</dbReference>
<feature type="transmembrane region" description="Helical" evidence="13">
    <location>
        <begin position="88"/>
        <end position="109"/>
    </location>
</feature>
<name>A0ABS5PJ93_9FIRM</name>
<evidence type="ECO:0000256" key="4">
    <source>
        <dbReference type="ARBA" id="ARBA00020268"/>
    </source>
</evidence>
<feature type="transmembrane region" description="Helical" evidence="13">
    <location>
        <begin position="382"/>
        <end position="403"/>
    </location>
</feature>
<protein>
    <recommendedName>
        <fullName evidence="4">Probable multidrug resistance protein NorM</fullName>
    </recommendedName>
    <alternativeName>
        <fullName evidence="12">Multidrug-efflux transporter</fullName>
    </alternativeName>
</protein>
<keyword evidence="5" id="KW-0813">Transport</keyword>
<feature type="transmembrane region" description="Helical" evidence="13">
    <location>
        <begin position="311"/>
        <end position="336"/>
    </location>
</feature>
<feature type="transmembrane region" description="Helical" evidence="13">
    <location>
        <begin position="409"/>
        <end position="429"/>
    </location>
</feature>
<dbReference type="InterPro" id="IPR050222">
    <property type="entry name" value="MATE_MdtK"/>
</dbReference>
<comment type="caution">
    <text evidence="14">The sequence shown here is derived from an EMBL/GenBank/DDBJ whole genome shotgun (WGS) entry which is preliminary data.</text>
</comment>
<dbReference type="PIRSF" id="PIRSF006603">
    <property type="entry name" value="DinF"/>
    <property type="match status" value="1"/>
</dbReference>
<sequence length="438" mass="47555">MTEGSISGKLLRFALPIFLGNLFQQLYNIVDSWVVGNYVGAEALASVSSAGSLIFLLTGFVNGVFVGASVIIARLVGERKADDLSEAVHTTIAFGFAAGIFLTVFGMVLSPWMLKLMGTPASVMPNSVLYFRLYFAGGLGIVMYNTCMGIFQAVGDSRHPLQYLIVASMINVVLDWLFVAVFGFGIAGAAVATVISQFVSAGLGFFKLMESEHAYAIRIRSIRLVPATLTNILKMGIPTGVQNSVIAFANVIVQTHINAFGAVAMAGCGSYIKIEGFVFLPIISFSVALTTFIGQNLGAGEFDRAKRGARFGIIAGVLSSEAIGVLMYIFAPYLIALFSREPDVIHYGVMQTRVESLFFCVLAVSQCIAGILRGAGRTTVPMIVMLTCWCVIRITYIVTVMHFVHDIRVVFWAYPLTWTLSAIWFGLYLKRANWMSFS</sequence>
<keyword evidence="8 13" id="KW-0812">Transmembrane</keyword>
<dbReference type="InterPro" id="IPR048279">
    <property type="entry name" value="MdtK-like"/>
</dbReference>
<reference evidence="14 15" key="1">
    <citation type="submission" date="2021-05" db="EMBL/GenBank/DDBJ databases">
        <title>Fusibacter ferrireducens sp. nov., an anaerobic, sulfur- and Fe-reducing bacterium isolated from the mangrove sediment.</title>
        <authorList>
            <person name="Qiu D."/>
        </authorList>
    </citation>
    <scope>NUCLEOTIDE SEQUENCE [LARGE SCALE GENOMIC DNA]</scope>
    <source>
        <strain evidence="14 15">DSM 12116</strain>
    </source>
</reference>
<evidence type="ECO:0000256" key="1">
    <source>
        <dbReference type="ARBA" id="ARBA00003408"/>
    </source>
</evidence>
<comment type="function">
    <text evidence="1">Multidrug efflux pump.</text>
</comment>
<evidence type="ECO:0000256" key="9">
    <source>
        <dbReference type="ARBA" id="ARBA00022989"/>
    </source>
</evidence>
<dbReference type="Pfam" id="PF01554">
    <property type="entry name" value="MatE"/>
    <property type="match status" value="2"/>
</dbReference>
<keyword evidence="15" id="KW-1185">Reference proteome</keyword>
<feature type="transmembrane region" description="Helical" evidence="13">
    <location>
        <begin position="129"/>
        <end position="151"/>
    </location>
</feature>
<evidence type="ECO:0000256" key="12">
    <source>
        <dbReference type="ARBA" id="ARBA00031636"/>
    </source>
</evidence>
<dbReference type="CDD" id="cd13138">
    <property type="entry name" value="MATE_yoeA_like"/>
    <property type="match status" value="1"/>
</dbReference>
<evidence type="ECO:0000256" key="8">
    <source>
        <dbReference type="ARBA" id="ARBA00022692"/>
    </source>
</evidence>
<dbReference type="Proteomes" id="UP000746471">
    <property type="component" value="Unassembled WGS sequence"/>
</dbReference>
<gene>
    <name evidence="14" type="ORF">KHM83_00645</name>
</gene>
<evidence type="ECO:0000256" key="2">
    <source>
        <dbReference type="ARBA" id="ARBA00004651"/>
    </source>
</evidence>
<organism evidence="14 15">
    <name type="scientific">Fusibacter paucivorans</name>
    <dbReference type="NCBI Taxonomy" id="76009"/>
    <lineage>
        <taxon>Bacteria</taxon>
        <taxon>Bacillati</taxon>
        <taxon>Bacillota</taxon>
        <taxon>Clostridia</taxon>
        <taxon>Eubacteriales</taxon>
        <taxon>Eubacteriales Family XII. Incertae Sedis</taxon>
        <taxon>Fusibacter</taxon>
    </lineage>
</organism>
<evidence type="ECO:0000256" key="5">
    <source>
        <dbReference type="ARBA" id="ARBA00022448"/>
    </source>
</evidence>
<accession>A0ABS5PJ93</accession>
<keyword evidence="7" id="KW-1003">Cell membrane</keyword>
<evidence type="ECO:0000313" key="14">
    <source>
        <dbReference type="EMBL" id="MBS7525175.1"/>
    </source>
</evidence>
<feature type="transmembrane region" description="Helical" evidence="13">
    <location>
        <begin position="163"/>
        <end position="195"/>
    </location>
</feature>
<feature type="transmembrane region" description="Helical" evidence="13">
    <location>
        <begin position="356"/>
        <end position="375"/>
    </location>
</feature>
<dbReference type="NCBIfam" id="TIGR00797">
    <property type="entry name" value="matE"/>
    <property type="match status" value="1"/>
</dbReference>
<feature type="transmembrane region" description="Helical" evidence="13">
    <location>
        <begin position="245"/>
        <end position="272"/>
    </location>
</feature>
<feature type="transmembrane region" description="Helical" evidence="13">
    <location>
        <begin position="50"/>
        <end position="76"/>
    </location>
</feature>
<feature type="transmembrane region" description="Helical" evidence="13">
    <location>
        <begin position="12"/>
        <end position="30"/>
    </location>
</feature>
<feature type="transmembrane region" description="Helical" evidence="13">
    <location>
        <begin position="278"/>
        <end position="299"/>
    </location>
</feature>
<evidence type="ECO:0000256" key="13">
    <source>
        <dbReference type="SAM" id="Phobius"/>
    </source>
</evidence>
<keyword evidence="11 13" id="KW-0472">Membrane</keyword>
<dbReference type="PANTHER" id="PTHR43298">
    <property type="entry name" value="MULTIDRUG RESISTANCE PROTEIN NORM-RELATED"/>
    <property type="match status" value="1"/>
</dbReference>
<proteinExistence type="inferred from homology"/>
<comment type="similarity">
    <text evidence="3">Belongs to the multi antimicrobial extrusion (MATE) (TC 2.A.66.1) family.</text>
</comment>
<dbReference type="RefSeq" id="WP_213234959.1">
    <property type="nucleotide sequence ID" value="NZ_JAHBCL010000001.1"/>
</dbReference>
<comment type="subcellular location">
    <subcellularLocation>
        <location evidence="2">Cell membrane</location>
        <topology evidence="2">Multi-pass membrane protein</topology>
    </subcellularLocation>
</comment>
<evidence type="ECO:0000256" key="7">
    <source>
        <dbReference type="ARBA" id="ARBA00022475"/>
    </source>
</evidence>